<feature type="domain" description="DUF4132" evidence="1">
    <location>
        <begin position="481"/>
        <end position="659"/>
    </location>
</feature>
<dbReference type="AlphaFoldDB" id="A0A4R5BCS4"/>
<comment type="caution">
    <text evidence="2">The sequence shown here is derived from an EMBL/GenBank/DDBJ whole genome shotgun (WGS) entry which is preliminary data.</text>
</comment>
<dbReference type="Proteomes" id="UP000295578">
    <property type="component" value="Unassembled WGS sequence"/>
</dbReference>
<evidence type="ECO:0000259" key="1">
    <source>
        <dbReference type="Pfam" id="PF13569"/>
    </source>
</evidence>
<gene>
    <name evidence="2" type="ORF">E1293_16535</name>
</gene>
<reference evidence="2 3" key="1">
    <citation type="submission" date="2019-03" db="EMBL/GenBank/DDBJ databases">
        <title>Draft genome sequences of novel Actinobacteria.</title>
        <authorList>
            <person name="Sahin N."/>
            <person name="Ay H."/>
            <person name="Saygin H."/>
        </authorList>
    </citation>
    <scope>NUCLEOTIDE SEQUENCE [LARGE SCALE GENOMIC DNA]</scope>
    <source>
        <strain evidence="2 3">DSM 45941</strain>
    </source>
</reference>
<dbReference type="OrthoDB" id="4554725at2"/>
<sequence length="741" mass="82189">MTETSRIEDAAESALPRLLVEPPWTRRGRAGTEPVVLKGLKRPTTPAAESWPPGLREEWLESRDGFAKAYQPALPDDSDWEAVAEHYRSGAALRDPRGGDRARRFYWLVVRGPGDLADELLADERYHEDWAGWSYRTPLKHFAARRGTAARALILHATKKHASCADALVPFVDDATARAMINGIGRHDDAAVRLWFGWHGAAAAPFVIPDALRKPGPKRTKAEQALALIAREHGSACIVEAARQYGDEAAAAIDALGTDPLDQYPDDLPQWDEEIVRDKLPQLLLRGRERALPVGAARHFVTMLLISTPEDPYQGCEQVIELCDPGSLAEFAWAVYENDRGSGLWASTGAQYALRRLGDAETAARLAGRMARWDNYYSWTFKGLTALDVLMAIDAPPDDLLRHLDRLARRAADAKHIRPRAQRRLDAIARERALTPEQLADRIVPDLGLDAAGSMTLDYGPRRFVVGFDEQLKPFVADEDGKPRKTLPKPGVKDDDALAPAAYKRFADLKKEAKAVAADQLKRLEKAMVAGRSWTSGEFGSIFAGHPLLGHLVRRLVWSADGTAFRVAEDGTLADVRDDAFVLPPDARVMLPHPVLLGQDTVAAWASVFADYEILQPFPQLGRPVHELADDERDTGRLKRFEGRTAHFGRFMGMTSRGWELGDKETGGFRRQVNLMTPDDRHVMVAFEPGIRVIDPEEYAEQTIERVMLMTGRYSGTEHPFGALDPVTASEMIAELERVTG</sequence>
<dbReference type="Pfam" id="PF13569">
    <property type="entry name" value="DUF4132"/>
    <property type="match status" value="1"/>
</dbReference>
<protein>
    <submittedName>
        <fullName evidence="2">DUF4132 domain-containing protein</fullName>
    </submittedName>
</protein>
<dbReference type="EMBL" id="SMKY01000064">
    <property type="protein sequence ID" value="TDD82516.1"/>
    <property type="molecule type" value="Genomic_DNA"/>
</dbReference>
<proteinExistence type="predicted"/>
<keyword evidence="3" id="KW-1185">Reference proteome</keyword>
<evidence type="ECO:0000313" key="3">
    <source>
        <dbReference type="Proteomes" id="UP000295578"/>
    </source>
</evidence>
<dbReference type="InterPro" id="IPR025406">
    <property type="entry name" value="DUF4132"/>
</dbReference>
<organism evidence="2 3">
    <name type="scientific">Actinomadura darangshiensis</name>
    <dbReference type="NCBI Taxonomy" id="705336"/>
    <lineage>
        <taxon>Bacteria</taxon>
        <taxon>Bacillati</taxon>
        <taxon>Actinomycetota</taxon>
        <taxon>Actinomycetes</taxon>
        <taxon>Streptosporangiales</taxon>
        <taxon>Thermomonosporaceae</taxon>
        <taxon>Actinomadura</taxon>
    </lineage>
</organism>
<evidence type="ECO:0000313" key="2">
    <source>
        <dbReference type="EMBL" id="TDD82516.1"/>
    </source>
</evidence>
<accession>A0A4R5BCS4</accession>
<name>A0A4R5BCS4_9ACTN</name>
<dbReference type="RefSeq" id="WP_132198293.1">
    <property type="nucleotide sequence ID" value="NZ_SMKY01000064.1"/>
</dbReference>